<feature type="domain" description="N-acetyltransferase" evidence="1">
    <location>
        <begin position="5"/>
        <end position="165"/>
    </location>
</feature>
<dbReference type="RefSeq" id="WP_089956744.1">
    <property type="nucleotide sequence ID" value="NZ_FNAV01000003.1"/>
</dbReference>
<dbReference type="PANTHER" id="PTHR43138">
    <property type="entry name" value="ACETYLTRANSFERASE, GNAT FAMILY"/>
    <property type="match status" value="1"/>
</dbReference>
<dbReference type="GO" id="GO:0016747">
    <property type="term" value="F:acyltransferase activity, transferring groups other than amino-acyl groups"/>
    <property type="evidence" value="ECO:0007669"/>
    <property type="project" value="InterPro"/>
</dbReference>
<evidence type="ECO:0000313" key="2">
    <source>
        <dbReference type="EMBL" id="SDE42808.1"/>
    </source>
</evidence>
<dbReference type="Gene3D" id="3.40.630.30">
    <property type="match status" value="1"/>
</dbReference>
<keyword evidence="2" id="KW-0687">Ribonucleoprotein</keyword>
<evidence type="ECO:0000259" key="1">
    <source>
        <dbReference type="PROSITE" id="PS51186"/>
    </source>
</evidence>
<keyword evidence="2" id="KW-0689">Ribosomal protein</keyword>
<dbReference type="InterPro" id="IPR016181">
    <property type="entry name" value="Acyl_CoA_acyltransferase"/>
</dbReference>
<gene>
    <name evidence="2" type="ORF">SAMN04488105_103358</name>
</gene>
<keyword evidence="3" id="KW-1185">Reference proteome</keyword>
<dbReference type="Pfam" id="PF00583">
    <property type="entry name" value="Acetyltransf_1"/>
    <property type="match status" value="1"/>
</dbReference>
<dbReference type="PROSITE" id="PS51186">
    <property type="entry name" value="GNAT"/>
    <property type="match status" value="1"/>
</dbReference>
<dbReference type="Proteomes" id="UP000198994">
    <property type="component" value="Unassembled WGS sequence"/>
</dbReference>
<dbReference type="PANTHER" id="PTHR43138:SF1">
    <property type="entry name" value="N-ACETYLTRANSFERASE ACA1"/>
    <property type="match status" value="1"/>
</dbReference>
<dbReference type="STRING" id="282683.SAMN04488105_103358"/>
<proteinExistence type="predicted"/>
<dbReference type="OrthoDB" id="9788300at2"/>
<organism evidence="2 3">
    <name type="scientific">Salipiger thiooxidans</name>
    <dbReference type="NCBI Taxonomy" id="282683"/>
    <lineage>
        <taxon>Bacteria</taxon>
        <taxon>Pseudomonadati</taxon>
        <taxon>Pseudomonadota</taxon>
        <taxon>Alphaproteobacteria</taxon>
        <taxon>Rhodobacterales</taxon>
        <taxon>Roseobacteraceae</taxon>
        <taxon>Salipiger</taxon>
    </lineage>
</organism>
<reference evidence="3" key="1">
    <citation type="submission" date="2016-10" db="EMBL/GenBank/DDBJ databases">
        <authorList>
            <person name="Varghese N."/>
            <person name="Submissions S."/>
        </authorList>
    </citation>
    <scope>NUCLEOTIDE SEQUENCE [LARGE SCALE GENOMIC DNA]</scope>
    <source>
        <strain evidence="3">DSM 10146</strain>
    </source>
</reference>
<dbReference type="AlphaFoldDB" id="A0A1G7CU24"/>
<accession>A0A1G7CU24</accession>
<dbReference type="InterPro" id="IPR000182">
    <property type="entry name" value="GNAT_dom"/>
</dbReference>
<dbReference type="CDD" id="cd04301">
    <property type="entry name" value="NAT_SF"/>
    <property type="match status" value="1"/>
</dbReference>
<evidence type="ECO:0000313" key="3">
    <source>
        <dbReference type="Proteomes" id="UP000198994"/>
    </source>
</evidence>
<protein>
    <submittedName>
        <fullName evidence="2">Ribosomal protein S18 acetylase RimI</fullName>
    </submittedName>
</protein>
<dbReference type="InterPro" id="IPR052742">
    <property type="entry name" value="Mito_N-acetyltransferase"/>
</dbReference>
<name>A0A1G7CU24_9RHOB</name>
<dbReference type="EMBL" id="FNAV01000003">
    <property type="protein sequence ID" value="SDE42808.1"/>
    <property type="molecule type" value="Genomic_DNA"/>
</dbReference>
<dbReference type="SUPFAM" id="SSF55729">
    <property type="entry name" value="Acyl-CoA N-acyltransferases (Nat)"/>
    <property type="match status" value="1"/>
</dbReference>
<sequence>MTSEITIRHFEPRDRDALWRVLEPVFRAGDTYAIDPDIPREDALAYWCGPGRQVFSAVIDGRLVGSYFLVRNQKGGGSHVCNCGFVTDPDQHGRGIARSMLAHALASARSAGFRAMQFNFVISSNLRAVALWERAGFKIVGRLPGAFNHPKEGYVDALVMHKPLGAT</sequence>
<dbReference type="GO" id="GO:0005840">
    <property type="term" value="C:ribosome"/>
    <property type="evidence" value="ECO:0007669"/>
    <property type="project" value="UniProtKB-KW"/>
</dbReference>